<dbReference type="Proteomes" id="UP000027439">
    <property type="component" value="Unassembled WGS sequence"/>
</dbReference>
<reference evidence="4" key="3">
    <citation type="journal article" date="2019" name="Int. J. Syst. Evol. Microbiol.">
        <title>The Global Catalogue of Microorganisms (GCM) 10K type strain sequencing project: providing services to taxonomists for standard genome sequencing and annotation.</title>
        <authorList>
            <consortium name="The Broad Institute Genomics Platform"/>
            <consortium name="The Broad Institute Genome Sequencing Center for Infectious Disease"/>
            <person name="Wu L."/>
            <person name="Ma J."/>
        </authorList>
    </citation>
    <scope>NUCLEOTIDE SEQUENCE [LARGE SCALE GENOMIC DNA]</scope>
    <source>
        <strain evidence="4">CGMCC 1.11013</strain>
    </source>
</reference>
<reference evidence="1" key="1">
    <citation type="journal article" date="2014" name="Int. J. Syst. Evol. Microbiol.">
        <title>Complete genome of a new Firmicutes species belonging to the dominant human colonic microbiota ('Ruminococcus bicirculans') reveals two chromosomes and a selective capacity to utilize plant glucans.</title>
        <authorList>
            <consortium name="NISC Comparative Sequencing Program"/>
            <person name="Wegmann U."/>
            <person name="Louis P."/>
            <person name="Goesmann A."/>
            <person name="Henrissat B."/>
            <person name="Duncan S.H."/>
            <person name="Flint H.J."/>
        </authorList>
    </citation>
    <scope>NUCLEOTIDE SEQUENCE</scope>
    <source>
        <strain evidence="1">CGMCC 1.11013</strain>
    </source>
</reference>
<evidence type="ECO:0000313" key="3">
    <source>
        <dbReference type="Proteomes" id="UP000027439"/>
    </source>
</evidence>
<evidence type="ECO:0000313" key="1">
    <source>
        <dbReference type="EMBL" id="GGD85955.1"/>
    </source>
</evidence>
<proteinExistence type="predicted"/>
<dbReference type="AlphaFoldDB" id="A0A069P7W4"/>
<dbReference type="EMBL" id="JFHE01000005">
    <property type="protein sequence ID" value="KDR35984.1"/>
    <property type="molecule type" value="Genomic_DNA"/>
</dbReference>
<organism evidence="2 3">
    <name type="scientific">Caballeronia grimmiae</name>
    <dbReference type="NCBI Taxonomy" id="1071679"/>
    <lineage>
        <taxon>Bacteria</taxon>
        <taxon>Pseudomonadati</taxon>
        <taxon>Pseudomonadota</taxon>
        <taxon>Betaproteobacteria</taxon>
        <taxon>Burkholderiales</taxon>
        <taxon>Burkholderiaceae</taxon>
        <taxon>Caballeronia</taxon>
    </lineage>
</organism>
<dbReference type="eggNOG" id="ENOG5030WZD">
    <property type="taxonomic scope" value="Bacteria"/>
</dbReference>
<accession>A0A069P7W4</accession>
<reference evidence="1" key="4">
    <citation type="submission" date="2024-05" db="EMBL/GenBank/DDBJ databases">
        <authorList>
            <person name="Sun Q."/>
            <person name="Zhou Y."/>
        </authorList>
    </citation>
    <scope>NUCLEOTIDE SEQUENCE</scope>
    <source>
        <strain evidence="1">CGMCC 1.11013</strain>
    </source>
</reference>
<reference evidence="2 3" key="2">
    <citation type="submission" date="2014-03" db="EMBL/GenBank/DDBJ databases">
        <title>Draft Genome Sequences of Four Burkholderia Strains.</title>
        <authorList>
            <person name="Liu X.Y."/>
            <person name="Li C.X."/>
            <person name="Xu J.H."/>
        </authorList>
    </citation>
    <scope>NUCLEOTIDE SEQUENCE [LARGE SCALE GENOMIC DNA]</scope>
    <source>
        <strain evidence="2 3">R27</strain>
    </source>
</reference>
<keyword evidence="4" id="KW-1185">Reference proteome</keyword>
<evidence type="ECO:0000313" key="4">
    <source>
        <dbReference type="Proteomes" id="UP000597138"/>
    </source>
</evidence>
<protein>
    <submittedName>
        <fullName evidence="2">Uncharacterized protein</fullName>
    </submittedName>
</protein>
<sequence>MSGDRIVEQSAGGCTTPWKTYYELFDDDVLHVEIQGVDFEVLVVRQKASILLRLPRELARQLGFRVGERFWDGNPDGIADGA</sequence>
<comment type="caution">
    <text evidence="2">The sequence shown here is derived from an EMBL/GenBank/DDBJ whole genome shotgun (WGS) entry which is preliminary data.</text>
</comment>
<name>A0A069P7W4_9BURK</name>
<gene>
    <name evidence="2" type="ORF">BG57_24385</name>
    <name evidence="1" type="ORF">GCM10010985_45670</name>
</gene>
<dbReference type="EMBL" id="BMEG01000009">
    <property type="protein sequence ID" value="GGD85955.1"/>
    <property type="molecule type" value="Genomic_DNA"/>
</dbReference>
<evidence type="ECO:0000313" key="2">
    <source>
        <dbReference type="EMBL" id="KDR35984.1"/>
    </source>
</evidence>
<dbReference type="Proteomes" id="UP000597138">
    <property type="component" value="Unassembled WGS sequence"/>
</dbReference>